<evidence type="ECO:0000313" key="1">
    <source>
        <dbReference type="EMBL" id="PJZ31575.1"/>
    </source>
</evidence>
<dbReference type="EMBL" id="NPDP01000002">
    <property type="protein sequence ID" value="PJZ31575.1"/>
    <property type="molecule type" value="Genomic_DNA"/>
</dbReference>
<keyword evidence="2" id="KW-1185">Reference proteome</keyword>
<gene>
    <name evidence="1" type="ORF">CH378_01920</name>
</gene>
<sequence>MQKESPYRTERDRGIFRRRFGLGTRSEIRMESFPIRPFDLEIFYRPKRKPFLLSVYPHNHKVLRKQSGKF</sequence>
<accession>A0ABX4NE14</accession>
<proteinExistence type="predicted"/>
<dbReference type="Proteomes" id="UP000231919">
    <property type="component" value="Unassembled WGS sequence"/>
</dbReference>
<organism evidence="1 2">
    <name type="scientific">Leptospira kmetyi</name>
    <dbReference type="NCBI Taxonomy" id="408139"/>
    <lineage>
        <taxon>Bacteria</taxon>
        <taxon>Pseudomonadati</taxon>
        <taxon>Spirochaetota</taxon>
        <taxon>Spirochaetia</taxon>
        <taxon>Leptospirales</taxon>
        <taxon>Leptospiraceae</taxon>
        <taxon>Leptospira</taxon>
    </lineage>
</organism>
<reference evidence="1 2" key="1">
    <citation type="submission" date="2017-07" db="EMBL/GenBank/DDBJ databases">
        <title>Leptospira spp. isolated from tropical soils.</title>
        <authorList>
            <person name="Thibeaux R."/>
            <person name="Iraola G."/>
            <person name="Ferres I."/>
            <person name="Bierque E."/>
            <person name="Girault D."/>
            <person name="Soupe-Gilbert M.-E."/>
            <person name="Picardeau M."/>
            <person name="Goarant C."/>
        </authorList>
    </citation>
    <scope>NUCLEOTIDE SEQUENCE [LARGE SCALE GENOMIC DNA]</scope>
    <source>
        <strain evidence="1 2">JW2-C-B1</strain>
    </source>
</reference>
<evidence type="ECO:0000313" key="2">
    <source>
        <dbReference type="Proteomes" id="UP000231919"/>
    </source>
</evidence>
<name>A0ABX4NE14_9LEPT</name>
<protein>
    <submittedName>
        <fullName evidence="1">Uncharacterized protein</fullName>
    </submittedName>
</protein>
<comment type="caution">
    <text evidence="1">The sequence shown here is derived from an EMBL/GenBank/DDBJ whole genome shotgun (WGS) entry which is preliminary data.</text>
</comment>